<dbReference type="EMBL" id="AOHX01000026">
    <property type="protein sequence ID" value="ELY47316.1"/>
    <property type="molecule type" value="Genomic_DNA"/>
</dbReference>
<evidence type="ECO:0000256" key="1">
    <source>
        <dbReference type="SAM" id="Phobius"/>
    </source>
</evidence>
<keyword evidence="1" id="KW-1133">Transmembrane helix</keyword>
<dbReference type="AlphaFoldDB" id="L9WDF9"/>
<dbReference type="OrthoDB" id="379232at2157"/>
<keyword evidence="1" id="KW-0812">Transmembrane</keyword>
<evidence type="ECO:0000313" key="3">
    <source>
        <dbReference type="Proteomes" id="UP000011661"/>
    </source>
</evidence>
<sequence length="85" mass="9778">MEADDDVIYEILQNTARTEERTRHIEESLEDLREQYVAESEKRDERINKLESRVDRHTVILSGGLFTVGAAVVAFFDRLGGLLKI</sequence>
<dbReference type="RefSeq" id="WP_008160102.1">
    <property type="nucleotide sequence ID" value="NZ_AOHX01000026.1"/>
</dbReference>
<dbReference type="PATRIC" id="fig|1230460.4.peg.725"/>
<reference evidence="2 3" key="1">
    <citation type="journal article" date="2014" name="PLoS Genet.">
        <title>Phylogenetically driven sequencing of extremely halophilic archaea reveals strategies for static and dynamic osmo-response.</title>
        <authorList>
            <person name="Becker E.A."/>
            <person name="Seitzer P.M."/>
            <person name="Tritt A."/>
            <person name="Larsen D."/>
            <person name="Krusor M."/>
            <person name="Yao A.I."/>
            <person name="Wu D."/>
            <person name="Madern D."/>
            <person name="Eisen J.A."/>
            <person name="Darling A.E."/>
            <person name="Facciotti M.T."/>
        </authorList>
    </citation>
    <scope>NUCLEOTIDE SEQUENCE [LARGE SCALE GENOMIC DNA]</scope>
    <source>
        <strain evidence="2 3">JCM 14089</strain>
    </source>
</reference>
<keyword evidence="3" id="KW-1185">Reference proteome</keyword>
<name>L9WDF9_9EURY</name>
<organism evidence="2 3">
    <name type="scientific">Natronorubrum sulfidifaciens JCM 14089</name>
    <dbReference type="NCBI Taxonomy" id="1230460"/>
    <lineage>
        <taxon>Archaea</taxon>
        <taxon>Methanobacteriati</taxon>
        <taxon>Methanobacteriota</taxon>
        <taxon>Stenosarchaea group</taxon>
        <taxon>Halobacteria</taxon>
        <taxon>Halobacteriales</taxon>
        <taxon>Natrialbaceae</taxon>
        <taxon>Natronorubrum</taxon>
    </lineage>
</organism>
<accession>L9WDF9</accession>
<dbReference type="STRING" id="1230460.C495_03622"/>
<proteinExistence type="predicted"/>
<feature type="transmembrane region" description="Helical" evidence="1">
    <location>
        <begin position="58"/>
        <end position="76"/>
    </location>
</feature>
<comment type="caution">
    <text evidence="2">The sequence shown here is derived from an EMBL/GenBank/DDBJ whole genome shotgun (WGS) entry which is preliminary data.</text>
</comment>
<keyword evidence="1" id="KW-0472">Membrane</keyword>
<gene>
    <name evidence="2" type="ORF">C495_03622</name>
</gene>
<dbReference type="Proteomes" id="UP000011661">
    <property type="component" value="Unassembled WGS sequence"/>
</dbReference>
<evidence type="ECO:0000313" key="2">
    <source>
        <dbReference type="EMBL" id="ELY47316.1"/>
    </source>
</evidence>
<protein>
    <submittedName>
        <fullName evidence="2">Uncharacterized protein</fullName>
    </submittedName>
</protein>